<keyword evidence="7" id="KW-0735">Signal-anchor</keyword>
<dbReference type="InterPro" id="IPR027791">
    <property type="entry name" value="Galactosyl_T_C"/>
</dbReference>
<evidence type="ECO:0000256" key="6">
    <source>
        <dbReference type="ARBA" id="ARBA00022692"/>
    </source>
</evidence>
<evidence type="ECO:0000256" key="8">
    <source>
        <dbReference type="ARBA" id="ARBA00022989"/>
    </source>
</evidence>
<dbReference type="PRINTS" id="PR02050">
    <property type="entry name" value="B14GALTRFASE"/>
</dbReference>
<evidence type="ECO:0000256" key="5">
    <source>
        <dbReference type="ARBA" id="ARBA00022679"/>
    </source>
</evidence>
<keyword evidence="9" id="KW-0472">Membrane</keyword>
<evidence type="ECO:0000313" key="13">
    <source>
        <dbReference type="EMBL" id="QHT05983.1"/>
    </source>
</evidence>
<dbReference type="Gene3D" id="3.90.550.10">
    <property type="entry name" value="Spore Coat Polysaccharide Biosynthesis Protein SpsA, Chain A"/>
    <property type="match status" value="1"/>
</dbReference>
<accession>A0A6C0CNX1</accession>
<evidence type="ECO:0000259" key="12">
    <source>
        <dbReference type="Pfam" id="PF13733"/>
    </source>
</evidence>
<feature type="domain" description="Galactosyltransferase N-terminal" evidence="12">
    <location>
        <begin position="8"/>
        <end position="88"/>
    </location>
</feature>
<feature type="domain" description="Galactosyltransferase C-terminal" evidence="11">
    <location>
        <begin position="105"/>
        <end position="152"/>
    </location>
</feature>
<dbReference type="InterPro" id="IPR003859">
    <property type="entry name" value="Galactosyl_T"/>
</dbReference>
<dbReference type="GO" id="GO:0016020">
    <property type="term" value="C:membrane"/>
    <property type="evidence" value="ECO:0007669"/>
    <property type="project" value="UniProtKB-SubCell"/>
</dbReference>
<dbReference type="SUPFAM" id="SSF53448">
    <property type="entry name" value="Nucleotide-diphospho-sugar transferases"/>
    <property type="match status" value="1"/>
</dbReference>
<evidence type="ECO:0000256" key="7">
    <source>
        <dbReference type="ARBA" id="ARBA00022968"/>
    </source>
</evidence>
<dbReference type="GO" id="GO:0005975">
    <property type="term" value="P:carbohydrate metabolic process"/>
    <property type="evidence" value="ECO:0007669"/>
    <property type="project" value="InterPro"/>
</dbReference>
<keyword evidence="4" id="KW-0328">Glycosyltransferase</keyword>
<dbReference type="EMBL" id="MN739462">
    <property type="protein sequence ID" value="QHT05983.1"/>
    <property type="molecule type" value="Genomic_DNA"/>
</dbReference>
<sequence>MDNIPKKIFIIPYRDRLQHKSIFLNQYKNLLEDQSYEMFFVHQLDTRPFNRGATKNIGFLHAKKKYPDDYKHITFIFNDIDTLPFDKTTCDFNTKMGVVKHFFGFKQTLGGIVAIKGNDFERINGFPNIWGWGYEDNALKNRWLKVKGKIDYSQFYPYKDRSIVLLYHGEKKLYAQKETWDAFWKDNGLDGLNSIYKLTYDVKNENDNDEKIKMIDVKTFEGAKPPPVKMKKGIPPVNFGKPTRVYSAAQQRFRSMGGLFGNKK</sequence>
<dbReference type="Pfam" id="PF13733">
    <property type="entry name" value="Glyco_transf_7N"/>
    <property type="match status" value="1"/>
</dbReference>
<evidence type="ECO:0000259" key="11">
    <source>
        <dbReference type="Pfam" id="PF02709"/>
    </source>
</evidence>
<dbReference type="InterPro" id="IPR027995">
    <property type="entry name" value="Galactosyl_T_N"/>
</dbReference>
<keyword evidence="5" id="KW-0808">Transferase</keyword>
<dbReference type="AlphaFoldDB" id="A0A6C0CNX1"/>
<evidence type="ECO:0000256" key="10">
    <source>
        <dbReference type="ARBA" id="ARBA00023180"/>
    </source>
</evidence>
<keyword evidence="10" id="KW-0325">Glycoprotein</keyword>
<name>A0A6C0CNX1_9ZZZZ</name>
<protein>
    <submittedName>
        <fullName evidence="13">Uncharacterized protein</fullName>
    </submittedName>
</protein>
<dbReference type="GO" id="GO:0008378">
    <property type="term" value="F:galactosyltransferase activity"/>
    <property type="evidence" value="ECO:0007669"/>
    <property type="project" value="TreeGrafter"/>
</dbReference>
<evidence type="ECO:0000256" key="3">
    <source>
        <dbReference type="ARBA" id="ARBA00005735"/>
    </source>
</evidence>
<comment type="pathway">
    <text evidence="2">Protein modification; protein glycosylation.</text>
</comment>
<evidence type="ECO:0000256" key="9">
    <source>
        <dbReference type="ARBA" id="ARBA00023136"/>
    </source>
</evidence>
<organism evidence="13">
    <name type="scientific">viral metagenome</name>
    <dbReference type="NCBI Taxonomy" id="1070528"/>
    <lineage>
        <taxon>unclassified sequences</taxon>
        <taxon>metagenomes</taxon>
        <taxon>organismal metagenomes</taxon>
    </lineage>
</organism>
<keyword evidence="8" id="KW-1133">Transmembrane helix</keyword>
<reference evidence="13" key="1">
    <citation type="journal article" date="2020" name="Nature">
        <title>Giant virus diversity and host interactions through global metagenomics.</title>
        <authorList>
            <person name="Schulz F."/>
            <person name="Roux S."/>
            <person name="Paez-Espino D."/>
            <person name="Jungbluth S."/>
            <person name="Walsh D.A."/>
            <person name="Denef V.J."/>
            <person name="McMahon K.D."/>
            <person name="Konstantinidis K.T."/>
            <person name="Eloe-Fadrosh E.A."/>
            <person name="Kyrpides N.C."/>
            <person name="Woyke T."/>
        </authorList>
    </citation>
    <scope>NUCLEOTIDE SEQUENCE</scope>
    <source>
        <strain evidence="13">GVMAG-M-3300021425-14</strain>
    </source>
</reference>
<comment type="similarity">
    <text evidence="3">Belongs to the glycosyltransferase 7 family.</text>
</comment>
<dbReference type="PANTHER" id="PTHR19300">
    <property type="entry name" value="BETA-1,4-GALACTOSYLTRANSFERASE"/>
    <property type="match status" value="1"/>
</dbReference>
<proteinExistence type="inferred from homology"/>
<keyword evidence="6" id="KW-0812">Transmembrane</keyword>
<evidence type="ECO:0000256" key="2">
    <source>
        <dbReference type="ARBA" id="ARBA00004922"/>
    </source>
</evidence>
<dbReference type="PANTHER" id="PTHR19300:SF57">
    <property type="entry name" value="BETA-1,4-N-ACETYLGALACTOSAMINYLTRANSFERASE"/>
    <property type="match status" value="1"/>
</dbReference>
<evidence type="ECO:0000256" key="1">
    <source>
        <dbReference type="ARBA" id="ARBA00004606"/>
    </source>
</evidence>
<dbReference type="InterPro" id="IPR029044">
    <property type="entry name" value="Nucleotide-diphossugar_trans"/>
</dbReference>
<dbReference type="GO" id="GO:0005794">
    <property type="term" value="C:Golgi apparatus"/>
    <property type="evidence" value="ECO:0007669"/>
    <property type="project" value="TreeGrafter"/>
</dbReference>
<dbReference type="UniPathway" id="UPA00378"/>
<evidence type="ECO:0000256" key="4">
    <source>
        <dbReference type="ARBA" id="ARBA00022676"/>
    </source>
</evidence>
<dbReference type="Pfam" id="PF02709">
    <property type="entry name" value="Glyco_transf_7C"/>
    <property type="match status" value="1"/>
</dbReference>
<comment type="subcellular location">
    <subcellularLocation>
        <location evidence="1">Membrane</location>
        <topology evidence="1">Single-pass type II membrane protein</topology>
    </subcellularLocation>
</comment>